<evidence type="ECO:0000313" key="2">
    <source>
        <dbReference type="Proteomes" id="UP001239111"/>
    </source>
</evidence>
<proteinExistence type="predicted"/>
<comment type="caution">
    <text evidence="1">The sequence shown here is derived from an EMBL/GenBank/DDBJ whole genome shotgun (WGS) entry which is preliminary data.</text>
</comment>
<dbReference type="Proteomes" id="UP001239111">
    <property type="component" value="Chromosome 2"/>
</dbReference>
<keyword evidence="2" id="KW-1185">Reference proteome</keyword>
<evidence type="ECO:0000313" key="1">
    <source>
        <dbReference type="EMBL" id="KAJ8675343.1"/>
    </source>
</evidence>
<reference evidence="1" key="1">
    <citation type="submission" date="2023-04" db="EMBL/GenBank/DDBJ databases">
        <title>A chromosome-level genome assembly of the parasitoid wasp Eretmocerus hayati.</title>
        <authorList>
            <person name="Zhong Y."/>
            <person name="Liu S."/>
            <person name="Liu Y."/>
        </authorList>
    </citation>
    <scope>NUCLEOTIDE SEQUENCE</scope>
    <source>
        <strain evidence="1">ZJU_SS_LIU_2023</strain>
    </source>
</reference>
<gene>
    <name evidence="1" type="ORF">QAD02_011129</name>
</gene>
<name>A0ACC2NWW1_9HYME</name>
<dbReference type="EMBL" id="CM056742">
    <property type="protein sequence ID" value="KAJ8675343.1"/>
    <property type="molecule type" value="Genomic_DNA"/>
</dbReference>
<sequence>MIMCGTFAIWFWTLDKNTVTKYAVAHSIARNMRYHLGTVGLGSLLVAIFRFIRILWYLLKGLARKSFGYCCCEMWVAAIKEFVKMITNNAYIVCANHGTNFIQSARFGYNLLERNVDHVIMIYGVKQVILYVGQLLIVGFSVVTAYASFRSAELAEKRITSPIIIVTVGSIIVTRVVSKIASTAIDTIFLCALEDNERNDGSNNRPYYMNLNLRVLFLESRLEDISNC</sequence>
<accession>A0ACC2NWW1</accession>
<organism evidence="1 2">
    <name type="scientific">Eretmocerus hayati</name>
    <dbReference type="NCBI Taxonomy" id="131215"/>
    <lineage>
        <taxon>Eukaryota</taxon>
        <taxon>Metazoa</taxon>
        <taxon>Ecdysozoa</taxon>
        <taxon>Arthropoda</taxon>
        <taxon>Hexapoda</taxon>
        <taxon>Insecta</taxon>
        <taxon>Pterygota</taxon>
        <taxon>Neoptera</taxon>
        <taxon>Endopterygota</taxon>
        <taxon>Hymenoptera</taxon>
        <taxon>Apocrita</taxon>
        <taxon>Proctotrupomorpha</taxon>
        <taxon>Chalcidoidea</taxon>
        <taxon>Aphelinidae</taxon>
        <taxon>Aphelininae</taxon>
        <taxon>Eretmocerus</taxon>
    </lineage>
</organism>
<protein>
    <submittedName>
        <fullName evidence="1">Uncharacterized protein</fullName>
    </submittedName>
</protein>